<gene>
    <name evidence="5" type="ORF">OI18_13935</name>
</gene>
<feature type="domain" description="Beta-lactamase-related" evidence="4">
    <location>
        <begin position="35"/>
        <end position="350"/>
    </location>
</feature>
<feature type="chain" id="PRO_5002134675" description="Beta-lactamase-related domain-containing protein" evidence="3">
    <location>
        <begin position="21"/>
        <end position="359"/>
    </location>
</feature>
<accession>A0A0C1L284</accession>
<evidence type="ECO:0000256" key="2">
    <source>
        <dbReference type="ARBA" id="ARBA00023136"/>
    </source>
</evidence>
<comment type="subcellular location">
    <subcellularLocation>
        <location evidence="1">Membrane</location>
    </subcellularLocation>
</comment>
<dbReference type="InterPro" id="IPR001466">
    <property type="entry name" value="Beta-lactam-related"/>
</dbReference>
<dbReference type="OrthoDB" id="9793489at2"/>
<evidence type="ECO:0000256" key="3">
    <source>
        <dbReference type="SAM" id="SignalP"/>
    </source>
</evidence>
<dbReference type="AlphaFoldDB" id="A0A0C1L284"/>
<keyword evidence="6" id="KW-1185">Reference proteome</keyword>
<dbReference type="InterPro" id="IPR012338">
    <property type="entry name" value="Beta-lactam/transpept-like"/>
</dbReference>
<keyword evidence="2" id="KW-0472">Membrane</keyword>
<dbReference type="Proteomes" id="UP000031408">
    <property type="component" value="Unassembled WGS sequence"/>
</dbReference>
<evidence type="ECO:0000256" key="1">
    <source>
        <dbReference type="ARBA" id="ARBA00004370"/>
    </source>
</evidence>
<evidence type="ECO:0000313" key="5">
    <source>
        <dbReference type="EMBL" id="KIC94097.1"/>
    </source>
</evidence>
<dbReference type="Pfam" id="PF00144">
    <property type="entry name" value="Beta-lactamase"/>
    <property type="match status" value="1"/>
</dbReference>
<dbReference type="GO" id="GO:0016020">
    <property type="term" value="C:membrane"/>
    <property type="evidence" value="ECO:0007669"/>
    <property type="project" value="UniProtKB-SubCell"/>
</dbReference>
<sequence length="359" mass="40043">MKKTAAVAIVFLIQINCLFAQSSPAARFIDSFANKNIFNGTVLIEQKGKITYNKSFGYANFQFKVPNTLETKYKIASITKLFTSVLVMQLSEQGKLDINKTIGNYLPGYKGEGVDKVTVHQLLNHTSGIANMDTVTSVESALKNGLPVYQQPITSEELLTRFCSGRLVNTPGKAFDYNNAEYIILGKIIEKISGKPYEQVVKENILQPLQMKNSGPLYQHEITAGLADTYFYRDDIKKLVPDLPVYSENWYAAGSMYSTVNDLSLFTRALFGLKLLKQESLDKMFVSGLGEYGYGVWVYENYGINNKMYKIIKRPGQIMGAQGMLFHILEDGSTIIILSNTGTTSLDDFAAEIAVKIVR</sequence>
<keyword evidence="3" id="KW-0732">Signal</keyword>
<protein>
    <recommendedName>
        <fullName evidence="4">Beta-lactamase-related domain-containing protein</fullName>
    </recommendedName>
</protein>
<evidence type="ECO:0000259" key="4">
    <source>
        <dbReference type="Pfam" id="PF00144"/>
    </source>
</evidence>
<dbReference type="RefSeq" id="WP_039140687.1">
    <property type="nucleotide sequence ID" value="NZ_JSVC01000015.1"/>
</dbReference>
<name>A0A0C1L284_9BACT</name>
<reference evidence="5 6" key="1">
    <citation type="submission" date="2014-11" db="EMBL/GenBank/DDBJ databases">
        <title>Genome sequence of Flavihumibacter solisilvae 3-3.</title>
        <authorList>
            <person name="Zhou G."/>
            <person name="Li M."/>
            <person name="Wang G."/>
        </authorList>
    </citation>
    <scope>NUCLEOTIDE SEQUENCE [LARGE SCALE GENOMIC DNA]</scope>
    <source>
        <strain evidence="5 6">3-3</strain>
    </source>
</reference>
<dbReference type="Gene3D" id="3.40.710.10">
    <property type="entry name" value="DD-peptidase/beta-lactamase superfamily"/>
    <property type="match status" value="1"/>
</dbReference>
<dbReference type="EMBL" id="JSVC01000015">
    <property type="protein sequence ID" value="KIC94097.1"/>
    <property type="molecule type" value="Genomic_DNA"/>
</dbReference>
<proteinExistence type="predicted"/>
<organism evidence="5 6">
    <name type="scientific">Flavihumibacter solisilvae</name>
    <dbReference type="NCBI Taxonomy" id="1349421"/>
    <lineage>
        <taxon>Bacteria</taxon>
        <taxon>Pseudomonadati</taxon>
        <taxon>Bacteroidota</taxon>
        <taxon>Chitinophagia</taxon>
        <taxon>Chitinophagales</taxon>
        <taxon>Chitinophagaceae</taxon>
        <taxon>Flavihumibacter</taxon>
    </lineage>
</organism>
<feature type="signal peptide" evidence="3">
    <location>
        <begin position="1"/>
        <end position="20"/>
    </location>
</feature>
<evidence type="ECO:0000313" key="6">
    <source>
        <dbReference type="Proteomes" id="UP000031408"/>
    </source>
</evidence>
<comment type="caution">
    <text evidence="5">The sequence shown here is derived from an EMBL/GenBank/DDBJ whole genome shotgun (WGS) entry which is preliminary data.</text>
</comment>
<dbReference type="SUPFAM" id="SSF56601">
    <property type="entry name" value="beta-lactamase/transpeptidase-like"/>
    <property type="match status" value="1"/>
</dbReference>
<dbReference type="InterPro" id="IPR050491">
    <property type="entry name" value="AmpC-like"/>
</dbReference>
<dbReference type="PANTHER" id="PTHR46825:SF11">
    <property type="entry name" value="PENICILLIN-BINDING PROTEIN 4"/>
    <property type="match status" value="1"/>
</dbReference>
<dbReference type="PANTHER" id="PTHR46825">
    <property type="entry name" value="D-ALANYL-D-ALANINE-CARBOXYPEPTIDASE/ENDOPEPTIDASE AMPH"/>
    <property type="match status" value="1"/>
</dbReference>
<dbReference type="STRING" id="1349421.OI18_13935"/>